<dbReference type="Pfam" id="PF04471">
    <property type="entry name" value="Mrr_cat"/>
    <property type="match status" value="1"/>
</dbReference>
<reference evidence="3 4" key="1">
    <citation type="submission" date="2019-11" db="EMBL/GenBank/DDBJ databases">
        <title>Whole genome shotgun sequencing (WGS) data from Adlercreutzia equolifaciens ResAG-91, Eggerthella lenta MRI-F36, MRI-F37, MRI-F40, ResAG-49, ResAG-88, ResAG-121, ResAG-145, and Gordonibacter sp. ResAG-5, ResAG-26, ResAG-43, ResAG-50, ResAG-59.</title>
        <authorList>
            <person name="Stoll D.A."/>
            <person name="Danylec N."/>
            <person name="Franz C.M.A.P."/>
            <person name="Huch M."/>
        </authorList>
    </citation>
    <scope>NUCLEOTIDE SEQUENCE [LARGE SCALE GENOMIC DNA]</scope>
    <source>
        <strain evidence="3 4">ResAG-91</strain>
    </source>
</reference>
<dbReference type="PANTHER" id="PTHR30015:SF7">
    <property type="entry name" value="TYPE IV METHYL-DIRECTED RESTRICTION ENZYME ECOKMRR"/>
    <property type="match status" value="1"/>
</dbReference>
<dbReference type="Gene3D" id="3.40.1350.10">
    <property type="match status" value="1"/>
</dbReference>
<keyword evidence="1" id="KW-1133">Transmembrane helix</keyword>
<evidence type="ECO:0000313" key="4">
    <source>
        <dbReference type="Proteomes" id="UP000488839"/>
    </source>
</evidence>
<evidence type="ECO:0000313" key="3">
    <source>
        <dbReference type="EMBL" id="MVN58753.1"/>
    </source>
</evidence>
<feature type="transmembrane region" description="Helical" evidence="1">
    <location>
        <begin position="15"/>
        <end position="37"/>
    </location>
</feature>
<dbReference type="EMBL" id="WPOO01000007">
    <property type="protein sequence ID" value="MVN58753.1"/>
    <property type="molecule type" value="Genomic_DNA"/>
</dbReference>
<dbReference type="GO" id="GO:0015666">
    <property type="term" value="F:restriction endodeoxyribonuclease activity"/>
    <property type="evidence" value="ECO:0007669"/>
    <property type="project" value="TreeGrafter"/>
</dbReference>
<dbReference type="GO" id="GO:0003677">
    <property type="term" value="F:DNA binding"/>
    <property type="evidence" value="ECO:0007669"/>
    <property type="project" value="InterPro"/>
</dbReference>
<keyword evidence="1" id="KW-0472">Membrane</keyword>
<dbReference type="SUPFAM" id="SSF52980">
    <property type="entry name" value="Restriction endonuclease-like"/>
    <property type="match status" value="1"/>
</dbReference>
<protein>
    <recommendedName>
        <fullName evidence="2">Restriction endonuclease type IV Mrr domain-containing protein</fullName>
    </recommendedName>
</protein>
<dbReference type="InterPro" id="IPR052906">
    <property type="entry name" value="Type_IV_Methyl-Rstrct_Enzyme"/>
</dbReference>
<dbReference type="InterPro" id="IPR011856">
    <property type="entry name" value="tRNA_endonuc-like_dom_sf"/>
</dbReference>
<sequence length="312" mass="35197">MIDPVTNALTPEAKFLLFALFMAILVLVAVIVLVAIIRGLPRRKFNKEYGIDLSRQIKVKHRKQALGGDGLFTLGWPVWASAKKDGTRDRRVKGNSIIWISSVLDIDGWHLEGKDPFVFYWVVNKLRAQGNRIRLCSEEADKRQWLLAEAASQAKSDSIDEIIARFESRPSEFEAYCADIFAALGWEAEVTPPVRDGGFDLRLRDTQGQTIIAECKCYAPANRVGRPVIQKLHGANAIEGADRMMVITTSTFSSDAVLYANQVDIELFDGDRLFELQEMAWGSYSDAKPVTEYDCRLTTAELKEYCPEDMFY</sequence>
<accession>A0A7K1T545</accession>
<keyword evidence="4" id="KW-1185">Reference proteome</keyword>
<name>A0A7K1T545_9ACTN</name>
<proteinExistence type="predicted"/>
<dbReference type="InterPro" id="IPR011335">
    <property type="entry name" value="Restrct_endonuc-II-like"/>
</dbReference>
<evidence type="ECO:0000259" key="2">
    <source>
        <dbReference type="Pfam" id="PF04471"/>
    </source>
</evidence>
<gene>
    <name evidence="3" type="ORF">GO707_05890</name>
</gene>
<dbReference type="PANTHER" id="PTHR30015">
    <property type="entry name" value="MRR RESTRICTION SYSTEM PROTEIN"/>
    <property type="match status" value="1"/>
</dbReference>
<dbReference type="RefSeq" id="WP_157012495.1">
    <property type="nucleotide sequence ID" value="NZ_WPOO01000007.1"/>
</dbReference>
<dbReference type="Proteomes" id="UP000488839">
    <property type="component" value="Unassembled WGS sequence"/>
</dbReference>
<comment type="caution">
    <text evidence="3">The sequence shown here is derived from an EMBL/GenBank/DDBJ whole genome shotgun (WGS) entry which is preliminary data.</text>
</comment>
<dbReference type="InterPro" id="IPR007560">
    <property type="entry name" value="Restrct_endonuc_IV_Mrr"/>
</dbReference>
<feature type="domain" description="Restriction endonuclease type IV Mrr" evidence="2">
    <location>
        <begin position="169"/>
        <end position="276"/>
    </location>
</feature>
<dbReference type="GO" id="GO:0009307">
    <property type="term" value="P:DNA restriction-modification system"/>
    <property type="evidence" value="ECO:0007669"/>
    <property type="project" value="InterPro"/>
</dbReference>
<organism evidence="3 4">
    <name type="scientific">Adlercreutzia rubneri</name>
    <dbReference type="NCBI Taxonomy" id="2916441"/>
    <lineage>
        <taxon>Bacteria</taxon>
        <taxon>Bacillati</taxon>
        <taxon>Actinomycetota</taxon>
        <taxon>Coriobacteriia</taxon>
        <taxon>Eggerthellales</taxon>
        <taxon>Eggerthellaceae</taxon>
        <taxon>Adlercreutzia</taxon>
    </lineage>
</organism>
<keyword evidence="1" id="KW-0812">Transmembrane</keyword>
<dbReference type="AlphaFoldDB" id="A0A7K1T545"/>
<evidence type="ECO:0000256" key="1">
    <source>
        <dbReference type="SAM" id="Phobius"/>
    </source>
</evidence>